<evidence type="ECO:0000313" key="2">
    <source>
        <dbReference type="Proteomes" id="UP000001940"/>
    </source>
</evidence>
<accession>A0A679L8I0</accession>
<organism evidence="1 2">
    <name type="scientific">Caenorhabditis elegans</name>
    <dbReference type="NCBI Taxonomy" id="6239"/>
    <lineage>
        <taxon>Eukaryota</taxon>
        <taxon>Metazoa</taxon>
        <taxon>Ecdysozoa</taxon>
        <taxon>Nematoda</taxon>
        <taxon>Chromadorea</taxon>
        <taxon>Rhabditida</taxon>
        <taxon>Rhabditina</taxon>
        <taxon>Rhabditomorpha</taxon>
        <taxon>Rhabditoidea</taxon>
        <taxon>Rhabditidae</taxon>
        <taxon>Peloderinae</taxon>
        <taxon>Caenorhabditis</taxon>
    </lineage>
</organism>
<dbReference type="InParanoid" id="A0A679L8I0"/>
<protein>
    <submittedName>
        <fullName evidence="1">Uncharacterized protein</fullName>
    </submittedName>
</protein>
<sequence>MCFWKRRHKDMDGYECRRGISDTKCQCHLLQDICSLVSNDCEDNTRFAASKTILIIATETLSKCRISALDQSKDPVRLNMPDQQRNNYQP</sequence>
<evidence type="ECO:0000313" key="3">
    <source>
        <dbReference type="WormBase" id="W04B5.8"/>
    </source>
</evidence>
<name>A0A679L8I0_CAEEL</name>
<proteinExistence type="predicted"/>
<keyword evidence="2" id="KW-1185">Reference proteome</keyword>
<gene>
    <name evidence="1" type="ORF">CELE_W04B5.8</name>
    <name evidence="1 3" type="ORF">W04B5.8</name>
</gene>
<reference evidence="1 2" key="1">
    <citation type="journal article" date="1998" name="Science">
        <title>Genome sequence of the nematode C. elegans: a platform for investigating biology.</title>
        <authorList>
            <consortium name="The C. elegans sequencing consortium"/>
            <person name="Sulson J.E."/>
            <person name="Waterston R."/>
        </authorList>
    </citation>
    <scope>NUCLEOTIDE SEQUENCE [LARGE SCALE GENOMIC DNA]</scope>
    <source>
        <strain evidence="1 2">Bristol N2</strain>
    </source>
</reference>
<evidence type="ECO:0000313" key="1">
    <source>
        <dbReference type="EMBL" id="CAA9991441.1"/>
    </source>
</evidence>
<dbReference type="EMBL" id="BX284603">
    <property type="protein sequence ID" value="CAA9991441.1"/>
    <property type="molecule type" value="Genomic_DNA"/>
</dbReference>
<dbReference type="Proteomes" id="UP000001940">
    <property type="component" value="Chromosome III"/>
</dbReference>
<dbReference type="AlphaFoldDB" id="A0A679L8I0"/>
<dbReference type="WormBase" id="W04B5.8">
    <property type="protein sequence ID" value="CE54091"/>
    <property type="gene ID" value="WBGene00306003"/>
</dbReference>
<dbReference type="AGR" id="WB:WBGene00306003"/>